<dbReference type="Proteomes" id="UP000636800">
    <property type="component" value="Chromosome 1"/>
</dbReference>
<dbReference type="PANTHER" id="PTHR35494">
    <property type="entry name" value="NAD(P)H-QUINONE OXIDOREDUCTASE SUBUNIT S, CHLOROPLASTIC"/>
    <property type="match status" value="1"/>
</dbReference>
<gene>
    <name evidence="2" type="ORF">HPP92_001215</name>
</gene>
<keyword evidence="3" id="KW-1185">Reference proteome</keyword>
<organism evidence="2 3">
    <name type="scientific">Vanilla planifolia</name>
    <name type="common">Vanilla</name>
    <dbReference type="NCBI Taxonomy" id="51239"/>
    <lineage>
        <taxon>Eukaryota</taxon>
        <taxon>Viridiplantae</taxon>
        <taxon>Streptophyta</taxon>
        <taxon>Embryophyta</taxon>
        <taxon>Tracheophyta</taxon>
        <taxon>Spermatophyta</taxon>
        <taxon>Magnoliopsida</taxon>
        <taxon>Liliopsida</taxon>
        <taxon>Asparagales</taxon>
        <taxon>Orchidaceae</taxon>
        <taxon>Vanilloideae</taxon>
        <taxon>Vanilleae</taxon>
        <taxon>Vanilla</taxon>
    </lineage>
</organism>
<dbReference type="EMBL" id="JADCNL010000001">
    <property type="protein sequence ID" value="KAG0496524.1"/>
    <property type="molecule type" value="Genomic_DNA"/>
</dbReference>
<evidence type="ECO:0000313" key="2">
    <source>
        <dbReference type="EMBL" id="KAG0496524.1"/>
    </source>
</evidence>
<name>A0A835VDC5_VANPL</name>
<dbReference type="AlphaFoldDB" id="A0A835VDC5"/>
<evidence type="ECO:0000313" key="3">
    <source>
        <dbReference type="Proteomes" id="UP000636800"/>
    </source>
</evidence>
<evidence type="ECO:0000256" key="1">
    <source>
        <dbReference type="SAM" id="MobiDB-lite"/>
    </source>
</evidence>
<feature type="compositionally biased region" description="Low complexity" evidence="1">
    <location>
        <begin position="149"/>
        <end position="160"/>
    </location>
</feature>
<dbReference type="GO" id="GO:0009767">
    <property type="term" value="P:photosynthetic electron transport chain"/>
    <property type="evidence" value="ECO:0007669"/>
    <property type="project" value="InterPro"/>
</dbReference>
<proteinExistence type="predicted"/>
<sequence>MEGPEGSRTAGNRAKEAIRTMARTGLPNAVASHCIIGIRICNITSRSLQTEVEGDRAGKAMAASFIPIQIDVIRNPLKSNRNSSSFLHGTPNIIHLYPRTTSSPSPATTLTTTSAKFDLFEIAGGRGICNGEIGLEKELERVAVGEPETPSFTPPTAADSPSPPPLLDASGEEAFAKELMGLTGGFPGGEIGLQRFIEKNPPPNH</sequence>
<comment type="caution">
    <text evidence="2">The sequence shown here is derived from an EMBL/GenBank/DDBJ whole genome shotgun (WGS) entry which is preliminary data.</text>
</comment>
<dbReference type="InterPro" id="IPR021659">
    <property type="entry name" value="NdhS"/>
</dbReference>
<protein>
    <submittedName>
        <fullName evidence="2">Uncharacterized protein</fullName>
    </submittedName>
</protein>
<dbReference type="PANTHER" id="PTHR35494:SF1">
    <property type="entry name" value="NAD(P)H-QUINONE OXIDOREDUCTASE SUBUNIT S, CHLOROPLASTIC"/>
    <property type="match status" value="1"/>
</dbReference>
<feature type="region of interest" description="Disordered" evidence="1">
    <location>
        <begin position="145"/>
        <end position="173"/>
    </location>
</feature>
<dbReference type="OrthoDB" id="286811at2759"/>
<reference evidence="2 3" key="1">
    <citation type="journal article" date="2020" name="Nat. Food">
        <title>A phased Vanilla planifolia genome enables genetic improvement of flavour and production.</title>
        <authorList>
            <person name="Hasing T."/>
            <person name="Tang H."/>
            <person name="Brym M."/>
            <person name="Khazi F."/>
            <person name="Huang T."/>
            <person name="Chambers A.H."/>
        </authorList>
    </citation>
    <scope>NUCLEOTIDE SEQUENCE [LARGE SCALE GENOMIC DNA]</scope>
    <source>
        <tissue evidence="2">Leaf</tissue>
    </source>
</reference>
<accession>A0A835VDC5</accession>